<dbReference type="AlphaFoldDB" id="A0A1I2H3F6"/>
<keyword evidence="5" id="KW-0812">Transmembrane</keyword>
<dbReference type="InterPro" id="IPR011009">
    <property type="entry name" value="Kinase-like_dom_sf"/>
</dbReference>
<keyword evidence="2 3" id="KW-0067">ATP-binding</keyword>
<feature type="transmembrane region" description="Helical" evidence="5">
    <location>
        <begin position="362"/>
        <end position="383"/>
    </location>
</feature>
<keyword evidence="5" id="KW-0472">Membrane</keyword>
<protein>
    <submittedName>
        <fullName evidence="7">Serine/threonine protein kinase</fullName>
    </submittedName>
</protein>
<keyword evidence="5" id="KW-1133">Transmembrane helix</keyword>
<dbReference type="GO" id="GO:0005524">
    <property type="term" value="F:ATP binding"/>
    <property type="evidence" value="ECO:0007669"/>
    <property type="project" value="UniProtKB-UniRule"/>
</dbReference>
<evidence type="ECO:0000256" key="2">
    <source>
        <dbReference type="ARBA" id="ARBA00022840"/>
    </source>
</evidence>
<accession>A0A1I2H3F6</accession>
<dbReference type="InterPro" id="IPR002372">
    <property type="entry name" value="PQQ_rpt_dom"/>
</dbReference>
<dbReference type="EMBL" id="FONG01000010">
    <property type="protein sequence ID" value="SFF23920.1"/>
    <property type="molecule type" value="Genomic_DNA"/>
</dbReference>
<keyword evidence="7" id="KW-0723">Serine/threonine-protein kinase</keyword>
<evidence type="ECO:0000256" key="3">
    <source>
        <dbReference type="PROSITE-ProRule" id="PRU10141"/>
    </source>
</evidence>
<evidence type="ECO:0000313" key="7">
    <source>
        <dbReference type="EMBL" id="SFF23920.1"/>
    </source>
</evidence>
<dbReference type="Pfam" id="PF00069">
    <property type="entry name" value="Pkinase"/>
    <property type="match status" value="1"/>
</dbReference>
<feature type="binding site" evidence="3">
    <location>
        <position position="43"/>
    </location>
    <ligand>
        <name>ATP</name>
        <dbReference type="ChEBI" id="CHEBI:30616"/>
    </ligand>
</feature>
<dbReference type="Gene3D" id="1.10.510.10">
    <property type="entry name" value="Transferase(Phosphotransferase) domain 1"/>
    <property type="match status" value="1"/>
</dbReference>
<organism evidence="7 8">
    <name type="scientific">Actinacidiphila alni</name>
    <dbReference type="NCBI Taxonomy" id="380248"/>
    <lineage>
        <taxon>Bacteria</taxon>
        <taxon>Bacillati</taxon>
        <taxon>Actinomycetota</taxon>
        <taxon>Actinomycetes</taxon>
        <taxon>Kitasatosporales</taxon>
        <taxon>Streptomycetaceae</taxon>
        <taxon>Actinacidiphila</taxon>
    </lineage>
</organism>
<dbReference type="SMART" id="SM00220">
    <property type="entry name" value="S_TKc"/>
    <property type="match status" value="1"/>
</dbReference>
<dbReference type="PROSITE" id="PS00108">
    <property type="entry name" value="PROTEIN_KINASE_ST"/>
    <property type="match status" value="1"/>
</dbReference>
<dbReference type="Gene3D" id="3.30.200.20">
    <property type="entry name" value="Phosphorylase Kinase, domain 1"/>
    <property type="match status" value="1"/>
</dbReference>
<keyword evidence="7" id="KW-0808">Transferase</keyword>
<proteinExistence type="predicted"/>
<dbReference type="SUPFAM" id="SSF50998">
    <property type="entry name" value="Quinoprotein alcohol dehydrogenase-like"/>
    <property type="match status" value="2"/>
</dbReference>
<dbReference type="CDD" id="cd14014">
    <property type="entry name" value="STKc_PknB_like"/>
    <property type="match status" value="1"/>
</dbReference>
<dbReference type="RefSeq" id="WP_177246497.1">
    <property type="nucleotide sequence ID" value="NZ_FONG01000010.1"/>
</dbReference>
<dbReference type="InterPro" id="IPR017441">
    <property type="entry name" value="Protein_kinase_ATP_BS"/>
</dbReference>
<keyword evidence="8" id="KW-1185">Reference proteome</keyword>
<feature type="region of interest" description="Disordered" evidence="4">
    <location>
        <begin position="290"/>
        <end position="357"/>
    </location>
</feature>
<dbReference type="SUPFAM" id="SSF56112">
    <property type="entry name" value="Protein kinase-like (PK-like)"/>
    <property type="match status" value="1"/>
</dbReference>
<keyword evidence="7" id="KW-0418">Kinase</keyword>
<evidence type="ECO:0000313" key="8">
    <source>
        <dbReference type="Proteomes" id="UP000199323"/>
    </source>
</evidence>
<dbReference type="InterPro" id="IPR011047">
    <property type="entry name" value="Quinoprotein_ADH-like_sf"/>
</dbReference>
<dbReference type="GO" id="GO:0004674">
    <property type="term" value="F:protein serine/threonine kinase activity"/>
    <property type="evidence" value="ECO:0007669"/>
    <property type="project" value="UniProtKB-KW"/>
</dbReference>
<dbReference type="PANTHER" id="PTHR34512">
    <property type="entry name" value="CELL SURFACE PROTEIN"/>
    <property type="match status" value="1"/>
</dbReference>
<evidence type="ECO:0000256" key="5">
    <source>
        <dbReference type="SAM" id="Phobius"/>
    </source>
</evidence>
<dbReference type="Gene3D" id="2.130.10.10">
    <property type="entry name" value="YVTN repeat-like/Quinoprotein amine dehydrogenase"/>
    <property type="match status" value="3"/>
</dbReference>
<dbReference type="SMART" id="SM00564">
    <property type="entry name" value="PQQ"/>
    <property type="match status" value="8"/>
</dbReference>
<feature type="transmembrane region" description="Helical" evidence="5">
    <location>
        <begin position="12"/>
        <end position="31"/>
    </location>
</feature>
<dbReference type="InterPro" id="IPR015943">
    <property type="entry name" value="WD40/YVTN_repeat-like_dom_sf"/>
</dbReference>
<evidence type="ECO:0000256" key="4">
    <source>
        <dbReference type="SAM" id="MobiDB-lite"/>
    </source>
</evidence>
<feature type="compositionally biased region" description="Low complexity" evidence="4">
    <location>
        <begin position="395"/>
        <end position="417"/>
    </location>
</feature>
<dbReference type="InterPro" id="IPR018391">
    <property type="entry name" value="PQQ_b-propeller_rpt"/>
</dbReference>
<keyword evidence="1 3" id="KW-0547">Nucleotide-binding</keyword>
<dbReference type="PROSITE" id="PS50011">
    <property type="entry name" value="PROTEIN_KINASE_DOM"/>
    <property type="match status" value="1"/>
</dbReference>
<dbReference type="InterPro" id="IPR008271">
    <property type="entry name" value="Ser/Thr_kinase_AS"/>
</dbReference>
<gene>
    <name evidence="7" type="ORF">SAMN05216251_11040</name>
</gene>
<dbReference type="Proteomes" id="UP000199323">
    <property type="component" value="Unassembled WGS sequence"/>
</dbReference>
<dbReference type="PROSITE" id="PS00107">
    <property type="entry name" value="PROTEIN_KINASE_ATP"/>
    <property type="match status" value="1"/>
</dbReference>
<evidence type="ECO:0000259" key="6">
    <source>
        <dbReference type="PROSITE" id="PS50011"/>
    </source>
</evidence>
<dbReference type="InterPro" id="IPR000719">
    <property type="entry name" value="Prot_kinase_dom"/>
</dbReference>
<name>A0A1I2H3F6_9ACTN</name>
<sequence length="740" mass="75070">MEPLEDGDPQQVAGYRLLALLGTGGMGRVYLARSRGGRRVALKVVRTELADDPEFVVRFRREVEMARTVGGAFTVSVIDADPLGKPPWLATEYVPGPSLAGAVRDFGPLPAPSLRALAGGLAESVAVIHSAGVVHRDLKPSNVLLALDGPRVIDFGISRAAEGTDLTRTGLTVGSPGYMSPEQIAGERVTGATDMFSLGAVLAFAAAGSGPFGDGPTPALLYRVIHQQPRLDGLPAELRPVVAACLAKDPASRPTPEALLDLLQETDGGGPVTGDWLPAGLTEAIERSARTMPGGPVTNGVPAGSDSSPHSTPAGFGPAPDLGAPPMPASVPASPYGPTTPVLRPVAPVLEPTGGGRRRGRMIAAAVGVVVAIGLAAGILAAVNGGGSKDDGANGSPSASSQGSSKPSSTASGSTAPVAVPAPAWSRAVGGPVDSSPTVVGGVLYVGCDDGKVYALDAKSGKVRWSRFAGAKIVSSPAVANGTVYVGSYDHKVYALDAATGAVRWTLTTGSAVASSPAVADGTVYVGSEDNSFYAIDAASGSVRWKLLTGDNVDSSPVIADGTVYVGSNDHKLYALDPATGKVRWTYTAGDHIDSSPTVVAGVVYVGSDDSHVHAVDAKTGKGLWSHEIGVHVDSTPFVTDGTVYVGSNGPAAYALDAATGAERWKSTTGDEVLSSPAVLRGTVYIGANDGELYALDGASGSVRWAFSTGGPVRSSPALTDTMLYVGSRDGHVYAFPIGS</sequence>
<feature type="region of interest" description="Disordered" evidence="4">
    <location>
        <begin position="388"/>
        <end position="417"/>
    </location>
</feature>
<dbReference type="Pfam" id="PF13360">
    <property type="entry name" value="PQQ_2"/>
    <property type="match status" value="2"/>
</dbReference>
<feature type="domain" description="Protein kinase" evidence="6">
    <location>
        <begin position="15"/>
        <end position="277"/>
    </location>
</feature>
<dbReference type="STRING" id="380248.SAMN05216251_11040"/>
<evidence type="ECO:0000256" key="1">
    <source>
        <dbReference type="ARBA" id="ARBA00022741"/>
    </source>
</evidence>
<reference evidence="7 8" key="1">
    <citation type="submission" date="2016-10" db="EMBL/GenBank/DDBJ databases">
        <authorList>
            <person name="de Groot N.N."/>
        </authorList>
    </citation>
    <scope>NUCLEOTIDE SEQUENCE [LARGE SCALE GENOMIC DNA]</scope>
    <source>
        <strain evidence="7 8">CGMCC 4.3510</strain>
    </source>
</reference>
<dbReference type="PANTHER" id="PTHR34512:SF30">
    <property type="entry name" value="OUTER MEMBRANE PROTEIN ASSEMBLY FACTOR BAMB"/>
    <property type="match status" value="1"/>
</dbReference>